<evidence type="ECO:0000256" key="1">
    <source>
        <dbReference type="SAM" id="Phobius"/>
    </source>
</evidence>
<sequence>MNYYVTVSFLNLFCYVLWGAARYMGHPQLVHVALLSALASLYFTIRMLLHYLHHKADAPQGTLFRICFSFLCIGFFCVYYAMENL</sequence>
<keyword evidence="1" id="KW-0812">Transmembrane</keyword>
<dbReference type="Proteomes" id="UP000824028">
    <property type="component" value="Unassembled WGS sequence"/>
</dbReference>
<evidence type="ECO:0000313" key="3">
    <source>
        <dbReference type="Proteomes" id="UP000824028"/>
    </source>
</evidence>
<keyword evidence="1" id="KW-0472">Membrane</keyword>
<gene>
    <name evidence="2" type="ORF">H9814_01190</name>
</gene>
<protein>
    <submittedName>
        <fullName evidence="2">Uncharacterized protein</fullName>
    </submittedName>
</protein>
<feature type="transmembrane region" description="Helical" evidence="1">
    <location>
        <begin position="63"/>
        <end position="82"/>
    </location>
</feature>
<name>A0A9D2E706_9BACE</name>
<reference evidence="2" key="1">
    <citation type="journal article" date="2021" name="PeerJ">
        <title>Extensive microbial diversity within the chicken gut microbiome revealed by metagenomics and culture.</title>
        <authorList>
            <person name="Gilroy R."/>
            <person name="Ravi A."/>
            <person name="Getino M."/>
            <person name="Pursley I."/>
            <person name="Horton D.L."/>
            <person name="Alikhan N.F."/>
            <person name="Baker D."/>
            <person name="Gharbi K."/>
            <person name="Hall N."/>
            <person name="Watson M."/>
            <person name="Adriaenssens E.M."/>
            <person name="Foster-Nyarko E."/>
            <person name="Jarju S."/>
            <person name="Secka A."/>
            <person name="Antonio M."/>
            <person name="Oren A."/>
            <person name="Chaudhuri R.R."/>
            <person name="La Ragione R."/>
            <person name="Hildebrand F."/>
            <person name="Pallen M.J."/>
        </authorList>
    </citation>
    <scope>NUCLEOTIDE SEQUENCE</scope>
    <source>
        <strain evidence="2">ChiHjej9B8-1298</strain>
    </source>
</reference>
<evidence type="ECO:0000313" key="2">
    <source>
        <dbReference type="EMBL" id="HIZ32149.1"/>
    </source>
</evidence>
<proteinExistence type="predicted"/>
<dbReference type="AlphaFoldDB" id="A0A9D2E706"/>
<accession>A0A9D2E706</accession>
<reference evidence="2" key="2">
    <citation type="submission" date="2021-04" db="EMBL/GenBank/DDBJ databases">
        <authorList>
            <person name="Gilroy R."/>
        </authorList>
    </citation>
    <scope>NUCLEOTIDE SEQUENCE</scope>
    <source>
        <strain evidence="2">ChiHjej9B8-1298</strain>
    </source>
</reference>
<dbReference type="EMBL" id="DXBX01000009">
    <property type="protein sequence ID" value="HIZ32149.1"/>
    <property type="molecule type" value="Genomic_DNA"/>
</dbReference>
<feature type="transmembrane region" description="Helical" evidence="1">
    <location>
        <begin position="7"/>
        <end position="24"/>
    </location>
</feature>
<organism evidence="2 3">
    <name type="scientific">Candidatus Bacteroides merdigallinarum</name>
    <dbReference type="NCBI Taxonomy" id="2838473"/>
    <lineage>
        <taxon>Bacteria</taxon>
        <taxon>Pseudomonadati</taxon>
        <taxon>Bacteroidota</taxon>
        <taxon>Bacteroidia</taxon>
        <taxon>Bacteroidales</taxon>
        <taxon>Bacteroidaceae</taxon>
        <taxon>Bacteroides</taxon>
    </lineage>
</organism>
<keyword evidence="1" id="KW-1133">Transmembrane helix</keyword>
<feature type="transmembrane region" description="Helical" evidence="1">
    <location>
        <begin position="30"/>
        <end position="51"/>
    </location>
</feature>
<comment type="caution">
    <text evidence="2">The sequence shown here is derived from an EMBL/GenBank/DDBJ whole genome shotgun (WGS) entry which is preliminary data.</text>
</comment>